<dbReference type="OrthoDB" id="9766816at2"/>
<dbReference type="PANTHER" id="PTHR47469">
    <property type="entry name" value="MONOOXYGENASE-LIKE"/>
    <property type="match status" value="1"/>
</dbReference>
<dbReference type="AlphaFoldDB" id="A0A517X3M0"/>
<dbReference type="PRINTS" id="PR00420">
    <property type="entry name" value="RNGMNOXGNASE"/>
</dbReference>
<dbReference type="EMBL" id="CP037422">
    <property type="protein sequence ID" value="QDU12104.1"/>
    <property type="molecule type" value="Genomic_DNA"/>
</dbReference>
<dbReference type="Gene3D" id="3.50.50.60">
    <property type="entry name" value="FAD/NAD(P)-binding domain"/>
    <property type="match status" value="2"/>
</dbReference>
<organism evidence="2 3">
    <name type="scientific">Gimesia aquarii</name>
    <dbReference type="NCBI Taxonomy" id="2527964"/>
    <lineage>
        <taxon>Bacteria</taxon>
        <taxon>Pseudomonadati</taxon>
        <taxon>Planctomycetota</taxon>
        <taxon>Planctomycetia</taxon>
        <taxon>Planctomycetales</taxon>
        <taxon>Planctomycetaceae</taxon>
        <taxon>Gimesia</taxon>
    </lineage>
</organism>
<dbReference type="PANTHER" id="PTHR47469:SF2">
    <property type="entry name" value="OS06G0597600 PROTEIN"/>
    <property type="match status" value="1"/>
</dbReference>
<dbReference type="Proteomes" id="UP000318384">
    <property type="component" value="Chromosome"/>
</dbReference>
<feature type="domain" description="2,6-dihydroxypyridine 3-monooxygenase substrate binding" evidence="1">
    <location>
        <begin position="170"/>
        <end position="297"/>
    </location>
</feature>
<evidence type="ECO:0000313" key="2">
    <source>
        <dbReference type="EMBL" id="QDU12104.1"/>
    </source>
</evidence>
<proteinExistence type="predicted"/>
<dbReference type="RefSeq" id="WP_145180051.1">
    <property type="nucleotide sequence ID" value="NZ_CP037422.1"/>
</dbReference>
<evidence type="ECO:0000259" key="1">
    <source>
        <dbReference type="Pfam" id="PF22607"/>
    </source>
</evidence>
<protein>
    <submittedName>
        <fullName evidence="2">6-hydroxynicotinate 3-monooxygenase</fullName>
        <ecNumber evidence="2">1.14.13.114</ecNumber>
    </submittedName>
</protein>
<keyword evidence="2" id="KW-0560">Oxidoreductase</keyword>
<dbReference type="GO" id="GO:0043731">
    <property type="term" value="F:6-hydroxynicotinate 3-monooxygenase activity"/>
    <property type="evidence" value="ECO:0007669"/>
    <property type="project" value="UniProtKB-EC"/>
</dbReference>
<gene>
    <name evidence="2" type="ORF">V202x_55290</name>
</gene>
<sequence length="380" mass="42774">MLTSSNFPPKVIIVGGSLGGLCNAVALRGIGCEVQVFEKSTGLMKDRGAGIVLQREVLELFDKYQVARPEEICVPVHSRRYLSKDGTVLQESPMSQSMTSWDMLYRKLREAVPDNCYHTGIQLLDFEQREESVITHLNVGQEEICDLLVGADGPRSSVRQQVLLEIRSEYAGYIAWRGVVMEDQIPELADEFTGRFTFFQAPHTHILCYLIPGPNGSLLPGERRLNWVWYLNAAPGDELDQVLTDKDQRRREFSVPQGFVDHHSIELLYRKANCMLPPDFSRLIQYTEEPFIQTIHDLAVPRMLFGRVCLTGDAAFVPRPHTAASTAKTAANALALADCLVATGGKVDDALRRWEPDQLQMGHRLKKYGQRLGNRSQFNN</sequence>
<dbReference type="InterPro" id="IPR053212">
    <property type="entry name" value="DHP_3-monooxygenase"/>
</dbReference>
<dbReference type="SUPFAM" id="SSF51905">
    <property type="entry name" value="FAD/NAD(P)-binding domain"/>
    <property type="match status" value="1"/>
</dbReference>
<accession>A0A517X3M0</accession>
<reference evidence="2 3" key="1">
    <citation type="submission" date="2019-03" db="EMBL/GenBank/DDBJ databases">
        <title>Deep-cultivation of Planctomycetes and their phenomic and genomic characterization uncovers novel biology.</title>
        <authorList>
            <person name="Wiegand S."/>
            <person name="Jogler M."/>
            <person name="Boedeker C."/>
            <person name="Pinto D."/>
            <person name="Vollmers J."/>
            <person name="Rivas-Marin E."/>
            <person name="Kohn T."/>
            <person name="Peeters S.H."/>
            <person name="Heuer A."/>
            <person name="Rast P."/>
            <person name="Oberbeckmann S."/>
            <person name="Bunk B."/>
            <person name="Jeske O."/>
            <person name="Meyerdierks A."/>
            <person name="Storesund J.E."/>
            <person name="Kallscheuer N."/>
            <person name="Luecker S."/>
            <person name="Lage O.M."/>
            <person name="Pohl T."/>
            <person name="Merkel B.J."/>
            <person name="Hornburger P."/>
            <person name="Mueller R.-W."/>
            <person name="Bruemmer F."/>
            <person name="Labrenz M."/>
            <person name="Spormann A.M."/>
            <person name="Op den Camp H."/>
            <person name="Overmann J."/>
            <person name="Amann R."/>
            <person name="Jetten M.S.M."/>
            <person name="Mascher T."/>
            <person name="Medema M.H."/>
            <person name="Devos D.P."/>
            <person name="Kaster A.-K."/>
            <person name="Ovreas L."/>
            <person name="Rohde M."/>
            <person name="Galperin M.Y."/>
            <person name="Jogler C."/>
        </authorList>
    </citation>
    <scope>NUCLEOTIDE SEQUENCE [LARGE SCALE GENOMIC DNA]</scope>
    <source>
        <strain evidence="2 3">V202</strain>
    </source>
</reference>
<evidence type="ECO:0000313" key="3">
    <source>
        <dbReference type="Proteomes" id="UP000318384"/>
    </source>
</evidence>
<dbReference type="EC" id="1.14.13.114" evidence="2"/>
<dbReference type="InterPro" id="IPR054707">
    <property type="entry name" value="DhpH_subs-bd"/>
</dbReference>
<dbReference type="NCBIfam" id="NF005566">
    <property type="entry name" value="PRK07236.1"/>
    <property type="match status" value="1"/>
</dbReference>
<dbReference type="SUPFAM" id="SSF54373">
    <property type="entry name" value="FAD-linked reductases, C-terminal domain"/>
    <property type="match status" value="1"/>
</dbReference>
<keyword evidence="2" id="KW-0503">Monooxygenase</keyword>
<keyword evidence="3" id="KW-1185">Reference proteome</keyword>
<dbReference type="Pfam" id="PF22607">
    <property type="entry name" value="FAD_binding-like"/>
    <property type="match status" value="1"/>
</dbReference>
<name>A0A517X3M0_9PLAN</name>
<dbReference type="InterPro" id="IPR036188">
    <property type="entry name" value="FAD/NAD-bd_sf"/>
</dbReference>